<feature type="binding site" evidence="9">
    <location>
        <begin position="102"/>
        <end position="109"/>
    </location>
    <ligand>
        <name>ATP</name>
        <dbReference type="ChEBI" id="CHEBI:30616"/>
    </ligand>
</feature>
<dbReference type="InterPro" id="IPR027640">
    <property type="entry name" value="Kinesin-like_fam"/>
</dbReference>
<dbReference type="PROSITE" id="PS50067">
    <property type="entry name" value="KINESIN_MOTOR_2"/>
    <property type="match status" value="1"/>
</dbReference>
<comment type="similarity">
    <text evidence="9 10">Belongs to the TRAFAC class myosin-kinesin ATPase superfamily. Kinesin family.</text>
</comment>
<organism evidence="12 13">
    <name type="scientific">Oncorhynchus mykiss</name>
    <name type="common">Rainbow trout</name>
    <name type="synonym">Salmo gairdneri</name>
    <dbReference type="NCBI Taxonomy" id="8022"/>
    <lineage>
        <taxon>Eukaryota</taxon>
        <taxon>Metazoa</taxon>
        <taxon>Chordata</taxon>
        <taxon>Craniata</taxon>
        <taxon>Vertebrata</taxon>
        <taxon>Euteleostomi</taxon>
        <taxon>Actinopterygii</taxon>
        <taxon>Neopterygii</taxon>
        <taxon>Teleostei</taxon>
        <taxon>Protacanthopterygii</taxon>
        <taxon>Salmoniformes</taxon>
        <taxon>Salmonidae</taxon>
        <taxon>Salmoninae</taxon>
        <taxon>Oncorhynchus</taxon>
    </lineage>
</organism>
<reference evidence="12" key="2">
    <citation type="submission" date="2014-03" db="EMBL/GenBank/DDBJ databases">
        <authorList>
            <person name="Genoscope - CEA"/>
        </authorList>
    </citation>
    <scope>NUCLEOTIDE SEQUENCE</scope>
</reference>
<evidence type="ECO:0000259" key="11">
    <source>
        <dbReference type="PROSITE" id="PS50067"/>
    </source>
</evidence>
<dbReference type="Gene3D" id="3.40.850.10">
    <property type="entry name" value="Kinesin motor domain"/>
    <property type="match status" value="1"/>
</dbReference>
<dbReference type="SUPFAM" id="SSF52540">
    <property type="entry name" value="P-loop containing nucleoside triphosphate hydrolases"/>
    <property type="match status" value="1"/>
</dbReference>
<proteinExistence type="inferred from homology"/>
<evidence type="ECO:0000256" key="2">
    <source>
        <dbReference type="ARBA" id="ARBA00022490"/>
    </source>
</evidence>
<dbReference type="EMBL" id="FR913590">
    <property type="protein sequence ID" value="CDQ92650.1"/>
    <property type="molecule type" value="Genomic_DNA"/>
</dbReference>
<evidence type="ECO:0000256" key="1">
    <source>
        <dbReference type="ARBA" id="ARBA00004245"/>
    </source>
</evidence>
<dbReference type="GO" id="GO:0005874">
    <property type="term" value="C:microtubule"/>
    <property type="evidence" value="ECO:0007669"/>
    <property type="project" value="UniProtKB-KW"/>
</dbReference>
<evidence type="ECO:0000256" key="9">
    <source>
        <dbReference type="PROSITE-ProRule" id="PRU00283"/>
    </source>
</evidence>
<comment type="subcellular location">
    <subcellularLocation>
        <location evidence="1">Cytoplasm</location>
        <location evidence="1">Cytoskeleton</location>
    </subcellularLocation>
</comment>
<dbReference type="GO" id="GO:0000278">
    <property type="term" value="P:mitotic cell cycle"/>
    <property type="evidence" value="ECO:0007669"/>
    <property type="project" value="TreeGrafter"/>
</dbReference>
<name>A0A060YU22_ONCMY</name>
<keyword evidence="8" id="KW-0206">Cytoskeleton</keyword>
<gene>
    <name evidence="12" type="ORF">GSONMT00002785001</name>
</gene>
<keyword evidence="2" id="KW-0963">Cytoplasm</keyword>
<keyword evidence="5 9" id="KW-0067">ATP-binding</keyword>
<dbReference type="AlphaFoldDB" id="A0A060YU22"/>
<dbReference type="PANTHER" id="PTHR47968">
    <property type="entry name" value="CENTROMERE PROTEIN E"/>
    <property type="match status" value="1"/>
</dbReference>
<evidence type="ECO:0000313" key="12">
    <source>
        <dbReference type="EMBL" id="CDQ92650.1"/>
    </source>
</evidence>
<dbReference type="InterPro" id="IPR027417">
    <property type="entry name" value="P-loop_NTPase"/>
</dbReference>
<evidence type="ECO:0000256" key="10">
    <source>
        <dbReference type="RuleBase" id="RU000394"/>
    </source>
</evidence>
<sequence>MSKIKSSETVKVVVRCRPLNRKEAAGVTGTPGGRGGIVEMDVHRGQVVLQNPRALPGEPRKTFTFDSVYDASSRQRDLYDETVRPLIHSVLDGFNGTIFAYGQTGTGKTYTMQGAWLEPERRGVIPNAFEHVFTQISRSAADRQYLVRASYLEIYREEIRDLLDPNPPHTLELRESPESGVYVRDLTSCVCKSVKEIEELMNLGNQVRSVGATDMNEHSSRSHTLFLITVECSQTGPDGRQHIRVGRLNLVDLAGSERQAKTGGEEEKQRLLGEKEIMMGDLRKERDTTEQLTAKYKVHSHTHI</sequence>
<dbReference type="PANTHER" id="PTHR47968:SF76">
    <property type="entry name" value="KINESIN-LIKE PROTEIN"/>
    <property type="match status" value="1"/>
</dbReference>
<evidence type="ECO:0000256" key="7">
    <source>
        <dbReference type="ARBA" id="ARBA00023175"/>
    </source>
</evidence>
<dbReference type="Pfam" id="PF00225">
    <property type="entry name" value="Kinesin"/>
    <property type="match status" value="1"/>
</dbReference>
<dbReference type="GO" id="GO:0005524">
    <property type="term" value="F:ATP binding"/>
    <property type="evidence" value="ECO:0007669"/>
    <property type="project" value="UniProtKB-UniRule"/>
</dbReference>
<dbReference type="STRING" id="8022.A0A060YU22"/>
<evidence type="ECO:0000256" key="8">
    <source>
        <dbReference type="ARBA" id="ARBA00023212"/>
    </source>
</evidence>
<dbReference type="GO" id="GO:0003777">
    <property type="term" value="F:microtubule motor activity"/>
    <property type="evidence" value="ECO:0007669"/>
    <property type="project" value="InterPro"/>
</dbReference>
<keyword evidence="3 10" id="KW-0493">Microtubule</keyword>
<dbReference type="PRINTS" id="PR00380">
    <property type="entry name" value="KINESINHEAVY"/>
</dbReference>
<evidence type="ECO:0000256" key="3">
    <source>
        <dbReference type="ARBA" id="ARBA00022701"/>
    </source>
</evidence>
<evidence type="ECO:0000256" key="6">
    <source>
        <dbReference type="ARBA" id="ARBA00023054"/>
    </source>
</evidence>
<feature type="domain" description="Kinesin motor" evidence="11">
    <location>
        <begin position="9"/>
        <end position="304"/>
    </location>
</feature>
<dbReference type="Proteomes" id="UP000193380">
    <property type="component" value="Unassembled WGS sequence"/>
</dbReference>
<evidence type="ECO:0000256" key="4">
    <source>
        <dbReference type="ARBA" id="ARBA00022741"/>
    </source>
</evidence>
<evidence type="ECO:0000256" key="5">
    <source>
        <dbReference type="ARBA" id="ARBA00022840"/>
    </source>
</evidence>
<accession>A0A060YU22</accession>
<evidence type="ECO:0000313" key="13">
    <source>
        <dbReference type="Proteomes" id="UP000193380"/>
    </source>
</evidence>
<dbReference type="GO" id="GO:0005737">
    <property type="term" value="C:cytoplasm"/>
    <property type="evidence" value="ECO:0007669"/>
    <property type="project" value="UniProtKB-ARBA"/>
</dbReference>
<dbReference type="PaxDb" id="8022-A0A060YU22"/>
<dbReference type="InterPro" id="IPR001752">
    <property type="entry name" value="Kinesin_motor_dom"/>
</dbReference>
<protein>
    <recommendedName>
        <fullName evidence="10">Kinesin-like protein</fullName>
    </recommendedName>
</protein>
<reference evidence="12" key="1">
    <citation type="journal article" date="2014" name="Nat. Commun.">
        <title>The rainbow trout genome provides novel insights into evolution after whole-genome duplication in vertebrates.</title>
        <authorList>
            <person name="Berthelot C."/>
            <person name="Brunet F."/>
            <person name="Chalopin D."/>
            <person name="Juanchich A."/>
            <person name="Bernard M."/>
            <person name="Noel B."/>
            <person name="Bento P."/>
            <person name="Da Silva C."/>
            <person name="Labadie K."/>
            <person name="Alberti A."/>
            <person name="Aury J.M."/>
            <person name="Louis A."/>
            <person name="Dehais P."/>
            <person name="Bardou P."/>
            <person name="Montfort J."/>
            <person name="Klopp C."/>
            <person name="Cabau C."/>
            <person name="Gaspin C."/>
            <person name="Thorgaard G.H."/>
            <person name="Boussaha M."/>
            <person name="Quillet E."/>
            <person name="Guyomard R."/>
            <person name="Galiana D."/>
            <person name="Bobe J."/>
            <person name="Volff J.N."/>
            <person name="Genet C."/>
            <person name="Wincker P."/>
            <person name="Jaillon O."/>
            <person name="Roest Crollius H."/>
            <person name="Guiguen Y."/>
        </authorList>
    </citation>
    <scope>NUCLEOTIDE SEQUENCE [LARGE SCALE GENOMIC DNA]</scope>
</reference>
<keyword evidence="7 9" id="KW-0505">Motor protein</keyword>
<dbReference type="GO" id="GO:0008017">
    <property type="term" value="F:microtubule binding"/>
    <property type="evidence" value="ECO:0007669"/>
    <property type="project" value="InterPro"/>
</dbReference>
<dbReference type="SMART" id="SM00129">
    <property type="entry name" value="KISc"/>
    <property type="match status" value="1"/>
</dbReference>
<dbReference type="InterPro" id="IPR036961">
    <property type="entry name" value="Kinesin_motor_dom_sf"/>
</dbReference>
<dbReference type="GO" id="GO:0007018">
    <property type="term" value="P:microtubule-based movement"/>
    <property type="evidence" value="ECO:0007669"/>
    <property type="project" value="InterPro"/>
</dbReference>
<keyword evidence="4 9" id="KW-0547">Nucleotide-binding</keyword>
<dbReference type="PROSITE" id="PS00411">
    <property type="entry name" value="KINESIN_MOTOR_1"/>
    <property type="match status" value="1"/>
</dbReference>
<dbReference type="InterPro" id="IPR019821">
    <property type="entry name" value="Kinesin_motor_CS"/>
</dbReference>
<keyword evidence="6" id="KW-0175">Coiled coil</keyword>